<accession>A0ABN2CFZ7</accession>
<dbReference type="RefSeq" id="WP_344209833.1">
    <property type="nucleotide sequence ID" value="NZ_BAAAOS010000007.1"/>
</dbReference>
<dbReference type="Proteomes" id="UP001500393">
    <property type="component" value="Unassembled WGS sequence"/>
</dbReference>
<dbReference type="EMBL" id="BAAAOS010000007">
    <property type="protein sequence ID" value="GAA1557035.1"/>
    <property type="molecule type" value="Genomic_DNA"/>
</dbReference>
<organism evidence="2 3">
    <name type="scientific">Kribbella sancticallisti</name>
    <dbReference type="NCBI Taxonomy" id="460087"/>
    <lineage>
        <taxon>Bacteria</taxon>
        <taxon>Bacillati</taxon>
        <taxon>Actinomycetota</taxon>
        <taxon>Actinomycetes</taxon>
        <taxon>Propionibacteriales</taxon>
        <taxon>Kribbellaceae</taxon>
        <taxon>Kribbella</taxon>
    </lineage>
</organism>
<gene>
    <name evidence="2" type="ORF">GCM10009789_07990</name>
</gene>
<comment type="caution">
    <text evidence="2">The sequence shown here is derived from an EMBL/GenBank/DDBJ whole genome shotgun (WGS) entry which is preliminary data.</text>
</comment>
<feature type="signal peptide" evidence="1">
    <location>
        <begin position="1"/>
        <end position="28"/>
    </location>
</feature>
<protein>
    <submittedName>
        <fullName evidence="2">Cyclase</fullName>
    </submittedName>
</protein>
<keyword evidence="3" id="KW-1185">Reference proteome</keyword>
<evidence type="ECO:0000256" key="1">
    <source>
        <dbReference type="SAM" id="SignalP"/>
    </source>
</evidence>
<name>A0ABN2CFZ7_9ACTN</name>
<keyword evidence="1" id="KW-0732">Signal</keyword>
<evidence type="ECO:0000313" key="2">
    <source>
        <dbReference type="EMBL" id="GAA1557035.1"/>
    </source>
</evidence>
<evidence type="ECO:0000313" key="3">
    <source>
        <dbReference type="Proteomes" id="UP001500393"/>
    </source>
</evidence>
<proteinExistence type="predicted"/>
<feature type="chain" id="PRO_5047436354" evidence="1">
    <location>
        <begin position="29"/>
        <end position="218"/>
    </location>
</feature>
<sequence>MTTHCIMMWLRKSSVLAVALFPAVTVPAAASPQPAVPGVPTASYACRADTKFGRQTFSLRQGVDAKAPATVTPGARFTIAVDLKPGSLPGEVKGFKLKEVRDLSLRIPIPNNTSYVSARLTGGSGLGSTPTLERNNGVLTVRVSGPIPGGATYQLPSLSVRLKAGARGKVIETRLQGTSFDNPGLNLQATIKWKFVTLKSPVACYPDPNPALTRTTIR</sequence>
<reference evidence="2 3" key="1">
    <citation type="journal article" date="2019" name="Int. J. Syst. Evol. Microbiol.">
        <title>The Global Catalogue of Microorganisms (GCM) 10K type strain sequencing project: providing services to taxonomists for standard genome sequencing and annotation.</title>
        <authorList>
            <consortium name="The Broad Institute Genomics Platform"/>
            <consortium name="The Broad Institute Genome Sequencing Center for Infectious Disease"/>
            <person name="Wu L."/>
            <person name="Ma J."/>
        </authorList>
    </citation>
    <scope>NUCLEOTIDE SEQUENCE [LARGE SCALE GENOMIC DNA]</scope>
    <source>
        <strain evidence="2 3">JCM 14969</strain>
    </source>
</reference>